<evidence type="ECO:0000313" key="3">
    <source>
        <dbReference type="Proteomes" id="UP001231370"/>
    </source>
</evidence>
<protein>
    <submittedName>
        <fullName evidence="2">Tetratricopeptide repeat protein</fullName>
    </submittedName>
</protein>
<keyword evidence="3" id="KW-1185">Reference proteome</keyword>
<dbReference type="Proteomes" id="UP001231370">
    <property type="component" value="Unassembled WGS sequence"/>
</dbReference>
<dbReference type="EMBL" id="JAQPOK010000037">
    <property type="protein sequence ID" value="MDJ1178200.1"/>
    <property type="molecule type" value="Genomic_DNA"/>
</dbReference>
<evidence type="ECO:0000256" key="1">
    <source>
        <dbReference type="SAM" id="MobiDB-lite"/>
    </source>
</evidence>
<sequence>MLDQIAKAFERKDYRTAQNLLKNFLQKEPQNPWGRLYAGRLYEERGKPDLAEPVYRQLLRQAEHPKIVAQARSGLQRLQSQKETQEQQKRQQAIAQATKDPNQAKPGLLIVEPVVGEARKGAAQEFARIMNLDSYSAQRQLPGRFWRLHRTGNIGELGVYGQELRSVGIPAFWVNLEQIEQIRVFRVQSISELGKRVSIMCHDESNQLGTFTFDWSEVAQRVTGKLPIFESVVMLDGKGKPERVERTQDYVYLCDLHLPQRNSLLRFCDRSFEFHRSVGIIPPETPRSQLTARLQWNSLMQVMVKYLPQTPLWSEFTPFGETVLQEAKIVADSRDLFGEIRPHIDIFRRAETDWDRAFALYSGLVFFRPKVEQQ</sequence>
<dbReference type="SUPFAM" id="SSF48452">
    <property type="entry name" value="TPR-like"/>
    <property type="match status" value="1"/>
</dbReference>
<gene>
    <name evidence="2" type="ORF">PJF56_04930</name>
</gene>
<name>A0ABT7BG97_9CYAN</name>
<comment type="caution">
    <text evidence="2">The sequence shown here is derived from an EMBL/GenBank/DDBJ whole genome shotgun (WGS) entry which is preliminary data.</text>
</comment>
<proteinExistence type="predicted"/>
<reference evidence="2 3" key="1">
    <citation type="submission" date="2023-01" db="EMBL/GenBank/DDBJ databases">
        <title>Novel diversity within Roseofilum (Cyanobacteria; Desertifilaceae) from marine benthic mats with descriptions of four novel species.</title>
        <authorList>
            <person name="Wang Y."/>
            <person name="Berthold D.E."/>
            <person name="Hu J."/>
            <person name="Lefler F.W."/>
            <person name="Laughinghouse H.D. IV."/>
        </authorList>
    </citation>
    <scope>NUCLEOTIDE SEQUENCE [LARGE SCALE GENOMIC DNA]</scope>
    <source>
        <strain evidence="2 3">BLCC-M91</strain>
    </source>
</reference>
<dbReference type="Pfam" id="PF14559">
    <property type="entry name" value="TPR_19"/>
    <property type="match status" value="1"/>
</dbReference>
<dbReference type="Gene3D" id="1.25.40.10">
    <property type="entry name" value="Tetratricopeptide repeat domain"/>
    <property type="match status" value="1"/>
</dbReference>
<dbReference type="InterPro" id="IPR011990">
    <property type="entry name" value="TPR-like_helical_dom_sf"/>
</dbReference>
<feature type="compositionally biased region" description="Low complexity" evidence="1">
    <location>
        <begin position="90"/>
        <end position="99"/>
    </location>
</feature>
<feature type="region of interest" description="Disordered" evidence="1">
    <location>
        <begin position="74"/>
        <end position="99"/>
    </location>
</feature>
<dbReference type="RefSeq" id="WP_283761523.1">
    <property type="nucleotide sequence ID" value="NZ_JAQPOK010000037.1"/>
</dbReference>
<accession>A0ABT7BG97</accession>
<evidence type="ECO:0000313" key="2">
    <source>
        <dbReference type="EMBL" id="MDJ1178200.1"/>
    </source>
</evidence>
<organism evidence="2 3">
    <name type="scientific">Roseofilum halophilum BLCC-M91</name>
    <dbReference type="NCBI Taxonomy" id="3022259"/>
    <lineage>
        <taxon>Bacteria</taxon>
        <taxon>Bacillati</taxon>
        <taxon>Cyanobacteriota</taxon>
        <taxon>Cyanophyceae</taxon>
        <taxon>Desertifilales</taxon>
        <taxon>Desertifilaceae</taxon>
        <taxon>Roseofilum</taxon>
        <taxon>Roseofilum halophilum</taxon>
    </lineage>
</organism>